<dbReference type="EMBL" id="JYHA01000065">
    <property type="protein sequence ID" value="KKB96514.1"/>
    <property type="molecule type" value="Genomic_DNA"/>
</dbReference>
<feature type="transmembrane region" description="Helical" evidence="1">
    <location>
        <begin position="7"/>
        <end position="28"/>
    </location>
</feature>
<keyword evidence="1" id="KW-0812">Transmembrane</keyword>
<feature type="transmembrane region" description="Helical" evidence="1">
    <location>
        <begin position="34"/>
        <end position="55"/>
    </location>
</feature>
<proteinExistence type="predicted"/>
<dbReference type="InterPro" id="IPR032820">
    <property type="entry name" value="ATPase_put"/>
</dbReference>
<dbReference type="AlphaFoldDB" id="A0A0F5MPL5"/>
<keyword evidence="1" id="KW-1133">Transmembrane helix</keyword>
<evidence type="ECO:0000313" key="3">
    <source>
        <dbReference type="Proteomes" id="UP000033358"/>
    </source>
</evidence>
<reference evidence="2 3" key="1">
    <citation type="submission" date="2015-02" db="EMBL/GenBank/DDBJ databases">
        <title>Single cell genomics of a rare environmental alphaproteobacterium provides unique insights into Rickettsiaceae evolution.</title>
        <authorList>
            <person name="Martijn J."/>
            <person name="Schulz F."/>
            <person name="Zaremba-Niedzwiedzka K."/>
            <person name="Viklund J."/>
            <person name="Stepanauskas R."/>
            <person name="Andersson S.G.E."/>
            <person name="Horn M."/>
            <person name="Guy L."/>
            <person name="Ettema T.J.G."/>
        </authorList>
    </citation>
    <scope>NUCLEOTIDE SEQUENCE [LARGE SCALE GENOMIC DNA]</scope>
    <source>
        <strain evidence="2 3">SCGC AAA041-L04</strain>
    </source>
</reference>
<evidence type="ECO:0000256" key="1">
    <source>
        <dbReference type="SAM" id="Phobius"/>
    </source>
</evidence>
<name>A0A0F5MPL5_9RICK</name>
<dbReference type="Proteomes" id="UP000033358">
    <property type="component" value="Unassembled WGS sequence"/>
</dbReference>
<accession>A0A0F5MPL5</accession>
<comment type="caution">
    <text evidence="2">The sequence shown here is derived from an EMBL/GenBank/DDBJ whole genome shotgun (WGS) entry which is preliminary data.</text>
</comment>
<evidence type="ECO:0000313" key="2">
    <source>
        <dbReference type="EMBL" id="KKB96514.1"/>
    </source>
</evidence>
<protein>
    <submittedName>
        <fullName evidence="2">Uncharacterized protein</fullName>
    </submittedName>
</protein>
<dbReference type="Pfam" id="PF09527">
    <property type="entry name" value="ATPase_gene1"/>
    <property type="match status" value="1"/>
</dbReference>
<sequence>MNKNLDVVSIIVKFTLPIIMGLVFGNYIDKYFDISPYGILFFMIIAVMMSSYILYKSIK</sequence>
<keyword evidence="3" id="KW-1185">Reference proteome</keyword>
<gene>
    <name evidence="2" type="ORF">SZ25_00403</name>
</gene>
<organism evidence="2 3">
    <name type="scientific">Candidatus Arcanibacter lacustris</name>
    <dbReference type="NCBI Taxonomy" id="1607817"/>
    <lineage>
        <taxon>Bacteria</taxon>
        <taxon>Pseudomonadati</taxon>
        <taxon>Pseudomonadota</taxon>
        <taxon>Alphaproteobacteria</taxon>
        <taxon>Rickettsiales</taxon>
        <taxon>Candidatus Arcanibacter</taxon>
    </lineage>
</organism>
<keyword evidence="1" id="KW-0472">Membrane</keyword>